<protein>
    <submittedName>
        <fullName evidence="1">Uncharacterized protein</fullName>
    </submittedName>
</protein>
<keyword evidence="2" id="KW-1185">Reference proteome</keyword>
<reference evidence="1" key="1">
    <citation type="submission" date="2021-04" db="EMBL/GenBank/DDBJ databases">
        <authorList>
            <person name="Rodrigo-Torres L."/>
            <person name="Arahal R. D."/>
            <person name="Lucena T."/>
        </authorList>
    </citation>
    <scope>NUCLEOTIDE SEQUENCE</scope>
    <source>
        <strain evidence="1">AS29M-1</strain>
    </source>
</reference>
<dbReference type="KEGG" id="ptan:CRYO30217_02754"/>
<evidence type="ECO:0000313" key="2">
    <source>
        <dbReference type="Proteomes" id="UP000683507"/>
    </source>
</evidence>
<name>A0A916JQ56_9FLAO</name>
<evidence type="ECO:0000313" key="1">
    <source>
        <dbReference type="EMBL" id="CAG5085419.1"/>
    </source>
</evidence>
<sequence length="210" mass="23673">MKIEFPCPVTRQELSPSSNGLFCSFCSKEVLSIDGIEPDKVKKLIAENDEVCISTVKRNVIHSGPSLRKFALSLLIVFGASLFRFADAQLLDRINSVKMSDSAVCKKRMLEIICVDQNVDTISSSVEVVLEMPNGKELKPLLEEDNTYLFEVPAFVVGKSIVIHADRFGKKKTRKVEFLENSVRVVEEIKFNVKTNRSKYQYRTIGCPSF</sequence>
<dbReference type="RefSeq" id="WP_258542958.1">
    <property type="nucleotide sequence ID" value="NZ_OU015584.1"/>
</dbReference>
<accession>A0A916JQ56</accession>
<gene>
    <name evidence="1" type="ORF">CRYO30217_02754</name>
</gene>
<organism evidence="1 2">
    <name type="scientific">Parvicella tangerina</name>
    <dbReference type="NCBI Taxonomy" id="2829795"/>
    <lineage>
        <taxon>Bacteria</taxon>
        <taxon>Pseudomonadati</taxon>
        <taxon>Bacteroidota</taxon>
        <taxon>Flavobacteriia</taxon>
        <taxon>Flavobacteriales</taxon>
        <taxon>Parvicellaceae</taxon>
        <taxon>Parvicella</taxon>
    </lineage>
</organism>
<dbReference type="EMBL" id="OU015584">
    <property type="protein sequence ID" value="CAG5085419.1"/>
    <property type="molecule type" value="Genomic_DNA"/>
</dbReference>
<proteinExistence type="predicted"/>
<dbReference type="Proteomes" id="UP000683507">
    <property type="component" value="Chromosome"/>
</dbReference>
<dbReference type="AlphaFoldDB" id="A0A916JQ56"/>